<dbReference type="PRINTS" id="PR00625">
    <property type="entry name" value="JDOMAIN"/>
</dbReference>
<accession>A0A8C5AF67</accession>
<dbReference type="Pfam" id="PF00226">
    <property type="entry name" value="DnaJ"/>
    <property type="match status" value="1"/>
</dbReference>
<feature type="region of interest" description="Disordered" evidence="1">
    <location>
        <begin position="46"/>
        <end position="66"/>
    </location>
</feature>
<feature type="compositionally biased region" description="Polar residues" evidence="1">
    <location>
        <begin position="210"/>
        <end position="232"/>
    </location>
</feature>
<dbReference type="AlphaFoldDB" id="A0A8C5AF67"/>
<reference evidence="3" key="2">
    <citation type="submission" date="2025-09" db="UniProtKB">
        <authorList>
            <consortium name="Ensembl"/>
        </authorList>
    </citation>
    <scope>IDENTIFICATION</scope>
</reference>
<dbReference type="SMART" id="SM00271">
    <property type="entry name" value="DnaJ"/>
    <property type="match status" value="1"/>
</dbReference>
<dbReference type="GeneTree" id="ENSGT00510000048685"/>
<reference evidence="3" key="1">
    <citation type="submission" date="2025-08" db="UniProtKB">
        <authorList>
            <consortium name="Ensembl"/>
        </authorList>
    </citation>
    <scope>IDENTIFICATION</scope>
</reference>
<dbReference type="Proteomes" id="UP000694546">
    <property type="component" value="Chromosome 5"/>
</dbReference>
<dbReference type="Ensembl" id="ENSGMOT00000039891.1">
    <property type="protein sequence ID" value="ENSGMOP00000030796.1"/>
    <property type="gene ID" value="ENSGMOG00000035887.1"/>
</dbReference>
<dbReference type="PROSITE" id="PS00636">
    <property type="entry name" value="DNAJ_1"/>
    <property type="match status" value="1"/>
</dbReference>
<evidence type="ECO:0000313" key="3">
    <source>
        <dbReference type="Ensembl" id="ENSGMOP00000030796.1"/>
    </source>
</evidence>
<dbReference type="InterPro" id="IPR036869">
    <property type="entry name" value="J_dom_sf"/>
</dbReference>
<feature type="region of interest" description="Disordered" evidence="1">
    <location>
        <begin position="204"/>
        <end position="232"/>
    </location>
</feature>
<evidence type="ECO:0000259" key="2">
    <source>
        <dbReference type="PROSITE" id="PS50076"/>
    </source>
</evidence>
<dbReference type="CDD" id="cd06257">
    <property type="entry name" value="DnaJ"/>
    <property type="match status" value="1"/>
</dbReference>
<organism evidence="3 4">
    <name type="scientific">Gadus morhua</name>
    <name type="common">Atlantic cod</name>
    <dbReference type="NCBI Taxonomy" id="8049"/>
    <lineage>
        <taxon>Eukaryota</taxon>
        <taxon>Metazoa</taxon>
        <taxon>Chordata</taxon>
        <taxon>Craniata</taxon>
        <taxon>Vertebrata</taxon>
        <taxon>Euteleostomi</taxon>
        <taxon>Actinopterygii</taxon>
        <taxon>Neopterygii</taxon>
        <taxon>Teleostei</taxon>
        <taxon>Neoteleostei</taxon>
        <taxon>Acanthomorphata</taxon>
        <taxon>Zeiogadaria</taxon>
        <taxon>Gadariae</taxon>
        <taxon>Gadiformes</taxon>
        <taxon>Gadoidei</taxon>
        <taxon>Gadidae</taxon>
        <taxon>Gadus</taxon>
    </lineage>
</organism>
<proteinExistence type="predicted"/>
<dbReference type="InterPro" id="IPR018253">
    <property type="entry name" value="DnaJ_domain_CS"/>
</dbReference>
<dbReference type="PANTHER" id="PTHR44873:SF1">
    <property type="entry name" value="DNAJ HOMOLOG SUBFAMILY C MEMBER 30, MITOCHONDRIAL"/>
    <property type="match status" value="1"/>
</dbReference>
<name>A0A8C5AF67_GADMO</name>
<keyword evidence="4" id="KW-1185">Reference proteome</keyword>
<protein>
    <recommendedName>
        <fullName evidence="2">J domain-containing protein</fullName>
    </recommendedName>
</protein>
<feature type="domain" description="J" evidence="2">
    <location>
        <begin position="135"/>
        <end position="200"/>
    </location>
</feature>
<dbReference type="SUPFAM" id="SSF46565">
    <property type="entry name" value="Chaperone J-domain"/>
    <property type="match status" value="1"/>
</dbReference>
<dbReference type="PROSITE" id="PS50076">
    <property type="entry name" value="DNAJ_2"/>
    <property type="match status" value="1"/>
</dbReference>
<dbReference type="Gene3D" id="1.10.287.110">
    <property type="entry name" value="DnaJ domain"/>
    <property type="match status" value="1"/>
</dbReference>
<evidence type="ECO:0000256" key="1">
    <source>
        <dbReference type="SAM" id="MobiDB-lite"/>
    </source>
</evidence>
<dbReference type="PANTHER" id="PTHR44873">
    <property type="entry name" value="DNAJ HOMOLOG SUBFAMILY C MEMBER 30, MITOCHONDRIAL"/>
    <property type="match status" value="1"/>
</dbReference>
<dbReference type="InterPro" id="IPR001623">
    <property type="entry name" value="DnaJ_domain"/>
</dbReference>
<evidence type="ECO:0000313" key="4">
    <source>
        <dbReference type="Proteomes" id="UP000694546"/>
    </source>
</evidence>
<dbReference type="InterPro" id="IPR053025">
    <property type="entry name" value="Mito_ATP_Synthase-Asso"/>
</dbReference>
<sequence>MALVRSYIGRRAVHLSHQTCSGSLLIADGCPRRDALSVLSSSRACWRGDGPSDSGPPPEEVTAAGQPAGYATAEKFLRSSRLRCWTKSKPSKRSWVDRMTRGDRGLLGDLWGPEVHLVRAYSGNNSTPLHKTKTGYYEVLEVSPGATHSQIKTAYYKQSFKFHPDKNAGSEEATRLFSDISEAYNVLGNQGLKKKYDRGILSHSDLVGSSRPSAKETSSSTKPQPTSRTSVLGTESQKIFDFDKFIKSHYGGQLQKQREVQVRKEEMMRKKESDIHEWKLDKILEMATMYVILFLRCVRG</sequence>